<dbReference type="PRINTS" id="PR00385">
    <property type="entry name" value="P450"/>
</dbReference>
<dbReference type="eggNOG" id="KOG0156">
    <property type="taxonomic scope" value="Eukaryota"/>
</dbReference>
<dbReference type="FunFam" id="1.10.630.10:FF:000094">
    <property type="entry name" value="cytochrome P450 2J6-like"/>
    <property type="match status" value="1"/>
</dbReference>
<dbReference type="PANTHER" id="PTHR24300:SF397">
    <property type="entry name" value="CYTOCHROME P450 2U1"/>
    <property type="match status" value="1"/>
</dbReference>
<dbReference type="SUPFAM" id="SSF48264">
    <property type="entry name" value="Cytochrome P450"/>
    <property type="match status" value="1"/>
</dbReference>
<dbReference type="InterPro" id="IPR050182">
    <property type="entry name" value="Cytochrome_P450_fam2"/>
</dbReference>
<dbReference type="GO" id="GO:0005506">
    <property type="term" value="F:iron ion binding"/>
    <property type="evidence" value="ECO:0007669"/>
    <property type="project" value="InterPro"/>
</dbReference>
<reference evidence="8" key="1">
    <citation type="journal article" date="2008" name="Nature">
        <title>The amphioxus genome and the evolution of the chordate karyotype.</title>
        <authorList>
            <consortium name="US DOE Joint Genome Institute (JGI-PGF)"/>
            <person name="Putnam N.H."/>
            <person name="Butts T."/>
            <person name="Ferrier D.E.K."/>
            <person name="Furlong R.F."/>
            <person name="Hellsten U."/>
            <person name="Kawashima T."/>
            <person name="Robinson-Rechavi M."/>
            <person name="Shoguchi E."/>
            <person name="Terry A."/>
            <person name="Yu J.-K."/>
            <person name="Benito-Gutierrez E.L."/>
            <person name="Dubchak I."/>
            <person name="Garcia-Fernandez J."/>
            <person name="Gibson-Brown J.J."/>
            <person name="Grigoriev I.V."/>
            <person name="Horton A.C."/>
            <person name="de Jong P.J."/>
            <person name="Jurka J."/>
            <person name="Kapitonov V.V."/>
            <person name="Kohara Y."/>
            <person name="Kuroki Y."/>
            <person name="Lindquist E."/>
            <person name="Lucas S."/>
            <person name="Osoegawa K."/>
            <person name="Pennacchio L.A."/>
            <person name="Salamov A.A."/>
            <person name="Satou Y."/>
            <person name="Sauka-Spengler T."/>
            <person name="Schmutz J."/>
            <person name="Shin-I T."/>
            <person name="Toyoda A."/>
            <person name="Bronner-Fraser M."/>
            <person name="Fujiyama A."/>
            <person name="Holland L.Z."/>
            <person name="Holland P.W.H."/>
            <person name="Satoh N."/>
            <person name="Rokhsar D.S."/>
        </authorList>
    </citation>
    <scope>NUCLEOTIDE SEQUENCE [LARGE SCALE GENOMIC DNA]</scope>
    <source>
        <strain evidence="8">S238N-H82</strain>
        <tissue evidence="8">Testes</tissue>
    </source>
</reference>
<keyword evidence="7" id="KW-0472">Membrane</keyword>
<dbReference type="InterPro" id="IPR036396">
    <property type="entry name" value="Cyt_P450_sf"/>
</dbReference>
<dbReference type="PROSITE" id="PS00086">
    <property type="entry name" value="CYTOCHROME_P450"/>
    <property type="match status" value="1"/>
</dbReference>
<dbReference type="Pfam" id="PF00067">
    <property type="entry name" value="p450"/>
    <property type="match status" value="1"/>
</dbReference>
<evidence type="ECO:0000256" key="2">
    <source>
        <dbReference type="ARBA" id="ARBA00010617"/>
    </source>
</evidence>
<dbReference type="EMBL" id="GG666562">
    <property type="protein sequence ID" value="EEN55144.1"/>
    <property type="molecule type" value="Genomic_DNA"/>
</dbReference>
<evidence type="ECO:0000256" key="5">
    <source>
        <dbReference type="PIRSR" id="PIRSR602401-1"/>
    </source>
</evidence>
<dbReference type="Gene3D" id="1.10.630.10">
    <property type="entry name" value="Cytochrome P450"/>
    <property type="match status" value="1"/>
</dbReference>
<evidence type="ECO:0000256" key="4">
    <source>
        <dbReference type="ARBA" id="ARBA00023004"/>
    </source>
</evidence>
<dbReference type="PRINTS" id="PR00463">
    <property type="entry name" value="EP450I"/>
</dbReference>
<keyword evidence="4 5" id="KW-0408">Iron</keyword>
<keyword evidence="6" id="KW-0503">Monooxygenase</keyword>
<gene>
    <name evidence="8" type="ORF">BRAFLDRAFT_81799</name>
</gene>
<keyword evidence="5 6" id="KW-0349">Heme</keyword>
<dbReference type="InterPro" id="IPR001128">
    <property type="entry name" value="Cyt_P450"/>
</dbReference>
<dbReference type="GO" id="GO:0016705">
    <property type="term" value="F:oxidoreductase activity, acting on paired donors, with incorporation or reduction of molecular oxygen"/>
    <property type="evidence" value="ECO:0007669"/>
    <property type="project" value="InterPro"/>
</dbReference>
<comment type="similarity">
    <text evidence="2 6">Belongs to the cytochrome P450 family.</text>
</comment>
<keyword evidence="7" id="KW-0812">Transmembrane</keyword>
<feature type="transmembrane region" description="Helical" evidence="7">
    <location>
        <begin position="12"/>
        <end position="28"/>
    </location>
</feature>
<evidence type="ECO:0000313" key="8">
    <source>
        <dbReference type="EMBL" id="EEN55144.1"/>
    </source>
</evidence>
<evidence type="ECO:0000256" key="7">
    <source>
        <dbReference type="SAM" id="Phobius"/>
    </source>
</evidence>
<dbReference type="InParanoid" id="C3YXC6"/>
<name>C3YXC6_BRAFL</name>
<keyword evidence="6" id="KW-0560">Oxidoreductase</keyword>
<organism>
    <name type="scientific">Branchiostoma floridae</name>
    <name type="common">Florida lancelet</name>
    <name type="synonym">Amphioxus</name>
    <dbReference type="NCBI Taxonomy" id="7739"/>
    <lineage>
        <taxon>Eukaryota</taxon>
        <taxon>Metazoa</taxon>
        <taxon>Chordata</taxon>
        <taxon>Cephalochordata</taxon>
        <taxon>Leptocardii</taxon>
        <taxon>Amphioxiformes</taxon>
        <taxon>Branchiostomatidae</taxon>
        <taxon>Branchiostoma</taxon>
    </lineage>
</organism>
<comment type="cofactor">
    <cofactor evidence="1 5">
        <name>heme</name>
        <dbReference type="ChEBI" id="CHEBI:30413"/>
    </cofactor>
</comment>
<dbReference type="GO" id="GO:0004497">
    <property type="term" value="F:monooxygenase activity"/>
    <property type="evidence" value="ECO:0007669"/>
    <property type="project" value="UniProtKB-KW"/>
</dbReference>
<evidence type="ECO:0000256" key="6">
    <source>
        <dbReference type="RuleBase" id="RU000461"/>
    </source>
</evidence>
<evidence type="ECO:0000256" key="1">
    <source>
        <dbReference type="ARBA" id="ARBA00001971"/>
    </source>
</evidence>
<keyword evidence="3 5" id="KW-0479">Metal-binding</keyword>
<keyword evidence="7" id="KW-1133">Transmembrane helix</keyword>
<dbReference type="InterPro" id="IPR017972">
    <property type="entry name" value="Cyt_P450_CS"/>
</dbReference>
<evidence type="ECO:0000256" key="3">
    <source>
        <dbReference type="ARBA" id="ARBA00022723"/>
    </source>
</evidence>
<dbReference type="InterPro" id="IPR002401">
    <property type="entry name" value="Cyt_P450_E_grp-I"/>
</dbReference>
<dbReference type="GO" id="GO:0020037">
    <property type="term" value="F:heme binding"/>
    <property type="evidence" value="ECO:0007669"/>
    <property type="project" value="InterPro"/>
</dbReference>
<accession>C3YXC6</accession>
<sequence>MAFLLVYPREELLPFLLLLVLLLLWLCIRQSGRKSWPPGPPAWPVIGHLPWLGQRSHVNLTNWSKEYGDIVAVRFGSEHVVVLNSYRAFKEAFVDLGPKFAGKASLPLAKLFSDNGKGIIFAPYSEAWREQRKFVLRAMRLLRNGASNEETIIDQEAGTLVTSLLRHRGEPSNIQSDVALSIFNVTCSVVFGQRFKPDDVAYKEFVSSMNIISTSLGSLGLSNAFPFLRKIPFLGFKDGNEDLESGFKQMRGFIANQVHQHRQMLDPNDIRGLLDVFLLEIQRREDDGEDPGSFTDDQMMQTVFDLFIAGVETVLSAFMWLVFYAAKFPTVQTTVRAELDRVLMRGESVSAAHRRALPVTEATVMEILRLATPSPLNFRATACDVTLRGYRLPEGTWTLMNCWAVHRDPLQWTEPDTFDFTRFLDREGRVTTPPAWRPFGIGRRTCLGEQLARTELVVFFAALLQNFTLSLHVPVGAPLPSVEDAVLGVALMPAAFQTRTGVYTRTLPVSED</sequence>
<dbReference type="AlphaFoldDB" id="C3YXC6"/>
<protein>
    <submittedName>
        <fullName evidence="8">Uncharacterized protein</fullName>
    </submittedName>
</protein>
<dbReference type="PANTHER" id="PTHR24300">
    <property type="entry name" value="CYTOCHROME P450 508A4-RELATED"/>
    <property type="match status" value="1"/>
</dbReference>
<dbReference type="STRING" id="7739.C3YXC6"/>
<proteinExistence type="inferred from homology"/>
<feature type="binding site" description="axial binding residue" evidence="5">
    <location>
        <position position="446"/>
    </location>
    <ligand>
        <name>heme</name>
        <dbReference type="ChEBI" id="CHEBI:30413"/>
    </ligand>
    <ligandPart>
        <name>Fe</name>
        <dbReference type="ChEBI" id="CHEBI:18248"/>
    </ligandPart>
</feature>